<organism evidence="3 4">
    <name type="scientific">Paraburkholderia silvatlantica</name>
    <dbReference type="NCBI Taxonomy" id="321895"/>
    <lineage>
        <taxon>Bacteria</taxon>
        <taxon>Pseudomonadati</taxon>
        <taxon>Pseudomonadota</taxon>
        <taxon>Betaproteobacteria</taxon>
        <taxon>Burkholderiales</taxon>
        <taxon>Burkholderiaceae</taxon>
        <taxon>Paraburkholderia</taxon>
    </lineage>
</organism>
<proteinExistence type="predicted"/>
<dbReference type="PANTHER" id="PTHR35446">
    <property type="entry name" value="SI:CH211-175M2.5"/>
    <property type="match status" value="1"/>
</dbReference>
<dbReference type="EMBL" id="JACHVZ010000014">
    <property type="protein sequence ID" value="MBB2930467.1"/>
    <property type="molecule type" value="Genomic_DNA"/>
</dbReference>
<evidence type="ECO:0000313" key="3">
    <source>
        <dbReference type="EMBL" id="MBB2930467.1"/>
    </source>
</evidence>
<feature type="domain" description="Carboxymuconolactone decarboxylase-like" evidence="2">
    <location>
        <begin position="66"/>
        <end position="119"/>
    </location>
</feature>
<feature type="transmembrane region" description="Helical" evidence="1">
    <location>
        <begin position="144"/>
        <end position="166"/>
    </location>
</feature>
<evidence type="ECO:0000259" key="2">
    <source>
        <dbReference type="Pfam" id="PF02627"/>
    </source>
</evidence>
<dbReference type="Gene3D" id="1.20.1290.10">
    <property type="entry name" value="AhpD-like"/>
    <property type="match status" value="1"/>
</dbReference>
<accession>A0ABR6FTP2</accession>
<dbReference type="Proteomes" id="UP000533533">
    <property type="component" value="Unassembled WGS sequence"/>
</dbReference>
<gene>
    <name evidence="3" type="ORF">FHX59_004930</name>
</gene>
<name>A0ABR6FTP2_9BURK</name>
<reference evidence="3 4" key="1">
    <citation type="submission" date="2020-08" db="EMBL/GenBank/DDBJ databases">
        <title>Genomic Encyclopedia of Type Strains, Phase IV (KMG-V): Genome sequencing to study the core and pangenomes of soil and plant-associated prokaryotes.</title>
        <authorList>
            <person name="Whitman W."/>
        </authorList>
    </citation>
    <scope>NUCLEOTIDE SEQUENCE [LARGE SCALE GENOMIC DNA]</scope>
    <source>
        <strain evidence="3 4">SRMrh-85</strain>
    </source>
</reference>
<keyword evidence="4" id="KW-1185">Reference proteome</keyword>
<comment type="caution">
    <text evidence="3">The sequence shown here is derived from an EMBL/GenBank/DDBJ whole genome shotgun (WGS) entry which is preliminary data.</text>
</comment>
<dbReference type="SUPFAM" id="SSF69118">
    <property type="entry name" value="AhpD-like"/>
    <property type="match status" value="1"/>
</dbReference>
<dbReference type="InterPro" id="IPR003779">
    <property type="entry name" value="CMD-like"/>
</dbReference>
<evidence type="ECO:0000313" key="4">
    <source>
        <dbReference type="Proteomes" id="UP000533533"/>
    </source>
</evidence>
<dbReference type="InterPro" id="IPR029032">
    <property type="entry name" value="AhpD-like"/>
</dbReference>
<keyword evidence="1" id="KW-0812">Transmembrane</keyword>
<dbReference type="PANTHER" id="PTHR35446:SF3">
    <property type="entry name" value="CMD DOMAIN-CONTAINING PROTEIN"/>
    <property type="match status" value="1"/>
</dbReference>
<protein>
    <submittedName>
        <fullName evidence="3">AhpD family alkylhydroperoxidase</fullName>
    </submittedName>
</protein>
<sequence>MRASNSQGKIMANFPVYTLESAPESSKLALRGLAEAFGMVPNIAGAMAGSPKLINGLTGVFQQVHSGSFTEAQIQALLLTNAVTNGCTWAVAFHTFLALKEGLSEADVHAIRARRLPADEKLAALSHLARTLIDKRGRLDDQDVASFTAAGFAPALVLDVILVVAASTMTNYAGSVANPPLEEMFRQYAWHA</sequence>
<dbReference type="Pfam" id="PF02627">
    <property type="entry name" value="CMD"/>
    <property type="match status" value="1"/>
</dbReference>
<evidence type="ECO:0000256" key="1">
    <source>
        <dbReference type="SAM" id="Phobius"/>
    </source>
</evidence>
<keyword evidence="1" id="KW-0472">Membrane</keyword>
<keyword evidence="1" id="KW-1133">Transmembrane helix</keyword>